<evidence type="ECO:0000256" key="10">
    <source>
        <dbReference type="HAMAP-Rule" id="MF_02203"/>
    </source>
</evidence>
<dbReference type="GO" id="GO:0015031">
    <property type="term" value="P:protein transport"/>
    <property type="evidence" value="ECO:0007669"/>
    <property type="project" value="InterPro"/>
</dbReference>
<sequence length="140" mass="15455">MSYRHKRRDIKSEINIIPFLDVLLVLLLIFMATAPIISQSVQVELPDAVDSQNVPNEDKMPVILEVSGIGQYTLSIGGERSEGLTEEMVTAISKQEFEKDNDTMFLVGGAKDVPYEEVIKALNLLHLAGIKSVGLMTNPI</sequence>
<dbReference type="RefSeq" id="WP_094946515.1">
    <property type="nucleotide sequence ID" value="NZ_NLFK01000006.1"/>
</dbReference>
<dbReference type="HAMAP" id="MF_02203">
    <property type="entry name" value="TolR"/>
    <property type="match status" value="1"/>
</dbReference>
<keyword evidence="3 10" id="KW-1003">Cell membrane</keyword>
<dbReference type="Gene3D" id="3.30.420.270">
    <property type="match status" value="1"/>
</dbReference>
<evidence type="ECO:0000256" key="8">
    <source>
        <dbReference type="ARBA" id="ARBA00023136"/>
    </source>
</evidence>
<keyword evidence="8 10" id="KW-0472">Membrane</keyword>
<dbReference type="InterPro" id="IPR003400">
    <property type="entry name" value="ExbD"/>
</dbReference>
<evidence type="ECO:0000313" key="12">
    <source>
        <dbReference type="EMBL" id="SUU35106.1"/>
    </source>
</evidence>
<evidence type="ECO:0000256" key="7">
    <source>
        <dbReference type="ARBA" id="ARBA00022989"/>
    </source>
</evidence>
<reference evidence="12 14" key="2">
    <citation type="submission" date="2018-06" db="EMBL/GenBank/DDBJ databases">
        <authorList>
            <consortium name="Pathogen Informatics"/>
            <person name="Doyle S."/>
        </authorList>
    </citation>
    <scope>NUCLEOTIDE SEQUENCE [LARGE SCALE GENOMIC DNA]</scope>
    <source>
        <strain evidence="12 14">NCTC10851</strain>
    </source>
</reference>
<evidence type="ECO:0000313" key="14">
    <source>
        <dbReference type="Proteomes" id="UP000254507"/>
    </source>
</evidence>
<dbReference type="Proteomes" id="UP000215738">
    <property type="component" value="Unassembled WGS sequence"/>
</dbReference>
<evidence type="ECO:0000256" key="9">
    <source>
        <dbReference type="ARBA" id="ARBA00023306"/>
    </source>
</evidence>
<proteinExistence type="inferred from homology"/>
<evidence type="ECO:0000256" key="1">
    <source>
        <dbReference type="ARBA" id="ARBA00004162"/>
    </source>
</evidence>
<keyword evidence="9 10" id="KW-0131">Cell cycle</keyword>
<evidence type="ECO:0000256" key="2">
    <source>
        <dbReference type="ARBA" id="ARBA00005811"/>
    </source>
</evidence>
<dbReference type="GO" id="GO:0051301">
    <property type="term" value="P:cell division"/>
    <property type="evidence" value="ECO:0007669"/>
    <property type="project" value="UniProtKB-UniRule"/>
</dbReference>
<keyword evidence="4 10" id="KW-0997">Cell inner membrane</keyword>
<evidence type="ECO:0000313" key="13">
    <source>
        <dbReference type="Proteomes" id="UP000215738"/>
    </source>
</evidence>
<reference evidence="11 13" key="1">
    <citation type="submission" date="2017-07" db="EMBL/GenBank/DDBJ databases">
        <title>Virulence factors identified in Actinobacillus seminis.</title>
        <authorList>
            <person name="Negrete-Abascal E."/>
            <person name="Vaca-Pacheco S."/>
            <person name="Montes-Garcia F."/>
            <person name="Leyto-Gil A.M."/>
            <person name="Fragoso-Garcia E."/>
            <person name="Carvente-Garcia R."/>
            <person name="Perez-Agueros S."/>
            <person name="Castelan-Sanchez H.G."/>
            <person name="Garcia-Molina A."/>
            <person name="Villamar T.E."/>
            <person name="Vazquez-Cruz C."/>
        </authorList>
    </citation>
    <scope>NUCLEOTIDE SEQUENCE [LARGE SCALE GENOMIC DNA]</scope>
    <source>
        <strain evidence="11 13">ATCC 15768</strain>
    </source>
</reference>
<dbReference type="EMBL" id="UFSB01000001">
    <property type="protein sequence ID" value="SUU35106.1"/>
    <property type="molecule type" value="Genomic_DNA"/>
</dbReference>
<evidence type="ECO:0000256" key="5">
    <source>
        <dbReference type="ARBA" id="ARBA00022618"/>
    </source>
</evidence>
<comment type="similarity">
    <text evidence="2 10">Belongs to the ExbD/TolR family.</text>
</comment>
<dbReference type="FunCoup" id="A0A263HCU2">
    <property type="interactions" value="124"/>
</dbReference>
<dbReference type="GO" id="GO:0005886">
    <property type="term" value="C:plasma membrane"/>
    <property type="evidence" value="ECO:0007669"/>
    <property type="project" value="UniProtKB-SubCell"/>
</dbReference>
<accession>A0A263HCU2</accession>
<protein>
    <recommendedName>
        <fullName evidence="10">Tol-Pal system protein TolR</fullName>
    </recommendedName>
</protein>
<keyword evidence="7 10" id="KW-1133">Transmembrane helix</keyword>
<dbReference type="NCBIfam" id="NF008248">
    <property type="entry name" value="PRK11024.1"/>
    <property type="match status" value="1"/>
</dbReference>
<organism evidence="12 14">
    <name type="scientific">Actinobacillus seminis</name>
    <dbReference type="NCBI Taxonomy" id="722"/>
    <lineage>
        <taxon>Bacteria</taxon>
        <taxon>Pseudomonadati</taxon>
        <taxon>Pseudomonadota</taxon>
        <taxon>Gammaproteobacteria</taxon>
        <taxon>Pasteurellales</taxon>
        <taxon>Pasteurellaceae</taxon>
        <taxon>Actinobacillus</taxon>
    </lineage>
</organism>
<keyword evidence="5 10" id="KW-0132">Cell division</keyword>
<comment type="subunit">
    <text evidence="10">The Tol-Pal system is composed of five core proteins: the inner membrane proteins TolA, TolQ and TolR, the periplasmic protein TolB and the outer membrane protein Pal. They form a network linking the inner and outer membranes and the peptidoglycan layer.</text>
</comment>
<feature type="transmembrane region" description="Helical" evidence="10">
    <location>
        <begin position="16"/>
        <end position="37"/>
    </location>
</feature>
<keyword evidence="13" id="KW-1185">Reference proteome</keyword>
<evidence type="ECO:0000256" key="6">
    <source>
        <dbReference type="ARBA" id="ARBA00022692"/>
    </source>
</evidence>
<evidence type="ECO:0000256" key="4">
    <source>
        <dbReference type="ARBA" id="ARBA00022519"/>
    </source>
</evidence>
<gene>
    <name evidence="10 12" type="primary">tolR</name>
    <name evidence="11" type="ORF">CFY87_07015</name>
    <name evidence="12" type="ORF">NCTC10851_00730</name>
</gene>
<dbReference type="PANTHER" id="PTHR30558:SF7">
    <property type="entry name" value="TOL-PAL SYSTEM PROTEIN TOLR"/>
    <property type="match status" value="1"/>
</dbReference>
<dbReference type="AlphaFoldDB" id="A0A263HCU2"/>
<evidence type="ECO:0000256" key="3">
    <source>
        <dbReference type="ARBA" id="ARBA00022475"/>
    </source>
</evidence>
<dbReference type="InterPro" id="IPR014168">
    <property type="entry name" value="Tol-Pal_TolR"/>
</dbReference>
<comment type="function">
    <text evidence="10">Part of the Tol-Pal system, which plays a role in outer membrane invagination during cell division and is important for maintaining outer membrane integrity.</text>
</comment>
<dbReference type="GO" id="GO:0022857">
    <property type="term" value="F:transmembrane transporter activity"/>
    <property type="evidence" value="ECO:0007669"/>
    <property type="project" value="InterPro"/>
</dbReference>
<dbReference type="PANTHER" id="PTHR30558">
    <property type="entry name" value="EXBD MEMBRANE COMPONENT OF PMF-DRIVEN MACROMOLECULE IMPORT SYSTEM"/>
    <property type="match status" value="1"/>
</dbReference>
<dbReference type="EMBL" id="NLFK01000006">
    <property type="protein sequence ID" value="OZN24739.1"/>
    <property type="molecule type" value="Genomic_DNA"/>
</dbReference>
<dbReference type="Proteomes" id="UP000254507">
    <property type="component" value="Unassembled WGS sequence"/>
</dbReference>
<dbReference type="OrthoDB" id="9798629at2"/>
<name>A0A263HCU2_9PAST</name>
<dbReference type="InParanoid" id="A0A263HCU2"/>
<evidence type="ECO:0000313" key="11">
    <source>
        <dbReference type="EMBL" id="OZN24739.1"/>
    </source>
</evidence>
<keyword evidence="6 10" id="KW-0812">Transmembrane</keyword>
<dbReference type="Pfam" id="PF02472">
    <property type="entry name" value="ExbD"/>
    <property type="match status" value="1"/>
</dbReference>
<comment type="subcellular location">
    <subcellularLocation>
        <location evidence="10">Cell inner membrane</location>
        <topology evidence="10">Single-pass membrane protein</topology>
    </subcellularLocation>
    <subcellularLocation>
        <location evidence="1">Cell membrane</location>
        <topology evidence="1">Single-pass membrane protein</topology>
    </subcellularLocation>
</comment>